<dbReference type="EMBL" id="BNBF01000004">
    <property type="protein sequence ID" value="GHG42750.1"/>
    <property type="molecule type" value="Genomic_DNA"/>
</dbReference>
<comment type="caution">
    <text evidence="2">The sequence shown here is derived from an EMBL/GenBank/DDBJ whole genome shotgun (WGS) entry which is preliminary data.</text>
</comment>
<protein>
    <recommendedName>
        <fullName evidence="4">Late embryogenesis abundant protein</fullName>
    </recommendedName>
</protein>
<sequence length="197" mass="20096">MQGDAGRIQQTGQTAKEQASATADQAKQAAGEVSGTATEQARTVVGEAREQAGTVVRDLRGRVTDEVEGQARRAAGTLRQWSDDLAALTQKASGDSPARSLLSQAADGGHRTADYLEENGVGGLVEDLQGFARRRPGVFLGAAALAGFVAGRLAKAGTAGKSPQPRSPQQPVTAAEDSSTGSPGDAVRPDVPSHPGV</sequence>
<accession>A0A919EU87</accession>
<evidence type="ECO:0000256" key="1">
    <source>
        <dbReference type="SAM" id="MobiDB-lite"/>
    </source>
</evidence>
<name>A0A919EU87_9ACTN</name>
<reference evidence="3" key="1">
    <citation type="journal article" date="2019" name="Int. J. Syst. Evol. Microbiol.">
        <title>The Global Catalogue of Microorganisms (GCM) 10K type strain sequencing project: providing services to taxonomists for standard genome sequencing and annotation.</title>
        <authorList>
            <consortium name="The Broad Institute Genomics Platform"/>
            <consortium name="The Broad Institute Genome Sequencing Center for Infectious Disease"/>
            <person name="Wu L."/>
            <person name="Ma J."/>
        </authorList>
    </citation>
    <scope>NUCLEOTIDE SEQUENCE [LARGE SCALE GENOMIC DNA]</scope>
    <source>
        <strain evidence="3">JCM 4253</strain>
    </source>
</reference>
<evidence type="ECO:0000313" key="3">
    <source>
        <dbReference type="Proteomes" id="UP000619355"/>
    </source>
</evidence>
<feature type="region of interest" description="Disordered" evidence="1">
    <location>
        <begin position="1"/>
        <end position="52"/>
    </location>
</feature>
<organism evidence="2 3">
    <name type="scientific">Streptomyces capoamus</name>
    <dbReference type="NCBI Taxonomy" id="68183"/>
    <lineage>
        <taxon>Bacteria</taxon>
        <taxon>Bacillati</taxon>
        <taxon>Actinomycetota</taxon>
        <taxon>Actinomycetes</taxon>
        <taxon>Kitasatosporales</taxon>
        <taxon>Streptomycetaceae</taxon>
        <taxon>Streptomyces</taxon>
    </lineage>
</organism>
<proteinExistence type="predicted"/>
<dbReference type="Proteomes" id="UP000619355">
    <property type="component" value="Unassembled WGS sequence"/>
</dbReference>
<feature type="compositionally biased region" description="Low complexity" evidence="1">
    <location>
        <begin position="18"/>
        <end position="30"/>
    </location>
</feature>
<keyword evidence="3" id="KW-1185">Reference proteome</keyword>
<dbReference type="AlphaFoldDB" id="A0A919EU87"/>
<feature type="compositionally biased region" description="Polar residues" evidence="1">
    <location>
        <begin position="8"/>
        <end position="17"/>
    </location>
</feature>
<gene>
    <name evidence="2" type="ORF">GCM10018980_18920</name>
</gene>
<feature type="compositionally biased region" description="Polar residues" evidence="1">
    <location>
        <begin position="167"/>
        <end position="182"/>
    </location>
</feature>
<evidence type="ECO:0000313" key="2">
    <source>
        <dbReference type="EMBL" id="GHG42750.1"/>
    </source>
</evidence>
<feature type="region of interest" description="Disordered" evidence="1">
    <location>
        <begin position="155"/>
        <end position="197"/>
    </location>
</feature>
<evidence type="ECO:0008006" key="4">
    <source>
        <dbReference type="Google" id="ProtNLM"/>
    </source>
</evidence>